<dbReference type="EMBL" id="FOTQ01000006">
    <property type="protein sequence ID" value="SFM34281.1"/>
    <property type="molecule type" value="Genomic_DNA"/>
</dbReference>
<dbReference type="Gene3D" id="3.40.50.300">
    <property type="entry name" value="P-loop containing nucleotide triphosphate hydrolases"/>
    <property type="match status" value="1"/>
</dbReference>
<keyword evidence="1" id="KW-0808">Transferase</keyword>
<dbReference type="STRING" id="254406.SAMN04488042_106157"/>
<dbReference type="InterPro" id="IPR027417">
    <property type="entry name" value="P-loop_NTPase"/>
</dbReference>
<dbReference type="OrthoDB" id="7210452at2"/>
<dbReference type="Proteomes" id="UP000199144">
    <property type="component" value="Unassembled WGS sequence"/>
</dbReference>
<dbReference type="AlphaFoldDB" id="A0A1I4Q2I3"/>
<dbReference type="SUPFAM" id="SSF52540">
    <property type="entry name" value="P-loop containing nucleoside triphosphate hydrolases"/>
    <property type="match status" value="1"/>
</dbReference>
<keyword evidence="2" id="KW-1185">Reference proteome</keyword>
<dbReference type="GO" id="GO:0016740">
    <property type="term" value="F:transferase activity"/>
    <property type="evidence" value="ECO:0007669"/>
    <property type="project" value="UniProtKB-KW"/>
</dbReference>
<dbReference type="Pfam" id="PF13469">
    <property type="entry name" value="Sulfotransfer_3"/>
    <property type="match status" value="1"/>
</dbReference>
<accession>A0A1I4Q2I3</accession>
<sequence length="267" mass="30238">MRSVFATNFASRPVVVLGMHKSGTTLIAETLHRSGIPMIGTELDAGYDDGNKMERDETRALNMELLGDNGRQSLRVIQPLAPGNVTSAQRDQARAVIDAVGLDVWGFKDPRTLLTFGFWQDVLEDPILVGIFRNPVEVFGHYLRRAGRRWISRDPTFLPDALRAWCVYNNHLLDLKRKHPQMLLLEYAEFMTSELGLQRMAIHLGRPLADCRQPAMRRAVAIPTTDYRLAKLVVRLRDRLNPDQIYNQLKDASADPFDARTATRSVS</sequence>
<reference evidence="1 2" key="1">
    <citation type="submission" date="2016-10" db="EMBL/GenBank/DDBJ databases">
        <authorList>
            <person name="de Groot N.N."/>
        </authorList>
    </citation>
    <scope>NUCLEOTIDE SEQUENCE [LARGE SCALE GENOMIC DNA]</scope>
    <source>
        <strain evidence="1 2">DSM 15283</strain>
    </source>
</reference>
<name>A0A1I4Q2I3_9RHOB</name>
<evidence type="ECO:0000313" key="1">
    <source>
        <dbReference type="EMBL" id="SFM34281.1"/>
    </source>
</evidence>
<organism evidence="1 2">
    <name type="scientific">Shimia aestuarii</name>
    <dbReference type="NCBI Taxonomy" id="254406"/>
    <lineage>
        <taxon>Bacteria</taxon>
        <taxon>Pseudomonadati</taxon>
        <taxon>Pseudomonadota</taxon>
        <taxon>Alphaproteobacteria</taxon>
        <taxon>Rhodobacterales</taxon>
        <taxon>Roseobacteraceae</taxon>
    </lineage>
</organism>
<gene>
    <name evidence="1" type="ORF">SAMN04488042_106157</name>
</gene>
<protein>
    <submittedName>
        <fullName evidence="1">Sulfotransferase family protein</fullName>
    </submittedName>
</protein>
<proteinExistence type="predicted"/>
<evidence type="ECO:0000313" key="2">
    <source>
        <dbReference type="Proteomes" id="UP000199144"/>
    </source>
</evidence>
<dbReference type="RefSeq" id="WP_093094616.1">
    <property type="nucleotide sequence ID" value="NZ_FOTQ01000006.1"/>
</dbReference>